<dbReference type="InterPro" id="IPR006860">
    <property type="entry name" value="FecR"/>
</dbReference>
<dbReference type="PANTHER" id="PTHR30273">
    <property type="entry name" value="PERIPLASMIC SIGNAL SENSOR AND SIGMA FACTOR ACTIVATOR FECR-RELATED"/>
    <property type="match status" value="1"/>
</dbReference>
<keyword evidence="1" id="KW-0812">Transmembrane</keyword>
<feature type="domain" description="Putative zinc-finger" evidence="3">
    <location>
        <begin position="61"/>
        <end position="95"/>
    </location>
</feature>
<evidence type="ECO:0000259" key="3">
    <source>
        <dbReference type="Pfam" id="PF13490"/>
    </source>
</evidence>
<comment type="caution">
    <text evidence="4">The sequence shown here is derived from an EMBL/GenBank/DDBJ whole genome shotgun (WGS) entry which is preliminary data.</text>
</comment>
<dbReference type="GO" id="GO:0016989">
    <property type="term" value="F:sigma factor antagonist activity"/>
    <property type="evidence" value="ECO:0007669"/>
    <property type="project" value="TreeGrafter"/>
</dbReference>
<reference evidence="4 5" key="1">
    <citation type="submission" date="2020-08" db="EMBL/GenBank/DDBJ databases">
        <title>Acidobacteriota in marine sediments use diverse sulfur dissimilation pathways.</title>
        <authorList>
            <person name="Wasmund K."/>
        </authorList>
    </citation>
    <scope>NUCLEOTIDE SEQUENCE [LARGE SCALE GENOMIC DNA]</scope>
    <source>
        <strain evidence="4">MAG AM4</strain>
    </source>
</reference>
<dbReference type="AlphaFoldDB" id="A0A8J6XT27"/>
<gene>
    <name evidence="4" type="ORF">IFK94_08650</name>
</gene>
<accession>A0A8J6XT27</accession>
<feature type="transmembrane region" description="Helical" evidence="1">
    <location>
        <begin position="131"/>
        <end position="150"/>
    </location>
</feature>
<dbReference type="PANTHER" id="PTHR30273:SF2">
    <property type="entry name" value="PROTEIN FECR"/>
    <property type="match status" value="1"/>
</dbReference>
<feature type="domain" description="FecR protein" evidence="2">
    <location>
        <begin position="195"/>
        <end position="285"/>
    </location>
</feature>
<evidence type="ECO:0000313" key="4">
    <source>
        <dbReference type="EMBL" id="MBD3868182.1"/>
    </source>
</evidence>
<dbReference type="InterPro" id="IPR012373">
    <property type="entry name" value="Ferrdict_sens_TM"/>
</dbReference>
<evidence type="ECO:0000259" key="2">
    <source>
        <dbReference type="Pfam" id="PF04773"/>
    </source>
</evidence>
<dbReference type="InterPro" id="IPR027383">
    <property type="entry name" value="Znf_put"/>
</dbReference>
<dbReference type="Gene3D" id="2.60.120.1440">
    <property type="match status" value="1"/>
</dbReference>
<dbReference type="Proteomes" id="UP000648239">
    <property type="component" value="Unassembled WGS sequence"/>
</dbReference>
<keyword evidence="1" id="KW-1133">Transmembrane helix</keyword>
<protein>
    <submittedName>
        <fullName evidence="4">FecR domain-containing protein</fullName>
    </submittedName>
</protein>
<name>A0A8J6XT27_9BACT</name>
<evidence type="ECO:0000313" key="5">
    <source>
        <dbReference type="Proteomes" id="UP000648239"/>
    </source>
</evidence>
<keyword evidence="1" id="KW-0472">Membrane</keyword>
<proteinExistence type="predicted"/>
<dbReference type="Pfam" id="PF13490">
    <property type="entry name" value="zf-HC2"/>
    <property type="match status" value="1"/>
</dbReference>
<sequence>MSTQEKDQFDDLLDQTLDRIRNDEPEQAAIEGSADRTWQAMSEFLEDEQNRSPQAIELRHCEDYRQLIPAYIARELSEDRALLLKDHSRDCLPCRKALKAARNDLIATGTGRRTVKSAGKSENKGRWKTELTWSLAAAVIIGVALIGFGVNTGFFSIETDGMLRVEAVDGALMEVSQANTAQLAAGQTLEDGEWIRTAKGSGAKVSLEDGSLVELAERSEMYVSRKGGDDTIHLTRGSIIVQASQQGSGHLFVETDDCDVAVTGTVFAVSNGLKGSRVSVIEGEVVVHHGSRTDTLIPGQQVTTANNLYPIPVARDIAWSSDFDNHLTMLSEITQFQDELRGRLPQDRLRNKTDLLDMAPSNTVLYVAVPNLTKHLSQAHQLMKERISENPDLAQMWDSQMGGRKTEELIATIMDHVEKYGSQIGDEVVLTLQHDGREVTAPVVLARVDNPERLREQLEEDLALLKDHTGSDNPLVLLSQSMSAGTAVPENSMLVSLRGNLLVLSPDLEAHRSMASRTGGFHGSPFHSSLAQVYRDGAGIVFGADLKTLMQMESHDTDASTVLGIDNIQHLVVNRREVGEKTLTEAALTFAGQRAGMAAWLADPGPMGALEFVSPDATAVGGFVVKNPASLVEELFEMMPIEGRQEFLDKFREETGLDLLADVVAPLGGEVLFALDGPVLPKPAWKLVFEVYDPVAMQRTIQVAVEQLNSSDSPEQVSLKKTEVKRQTYWALIPTAGPQVHYTFLDGYMVVGPRRVFLDRAIRYRDSGLTLASSSRFADLLPEDGRMNFSAMIYQNLGAILGPLVNSASGMTQNLSPEHKAGLQQLVENMEPSLYLVYGEKDRIVLTGSDRTGLLGTDFGNLFNLGSILQLGELMEQAEGEPEEPVYDGGSGGEV</sequence>
<organism evidence="4 5">
    <name type="scientific">Candidatus Polarisedimenticola svalbardensis</name>
    <dbReference type="NCBI Taxonomy" id="2886004"/>
    <lineage>
        <taxon>Bacteria</taxon>
        <taxon>Pseudomonadati</taxon>
        <taxon>Acidobacteriota</taxon>
        <taxon>Candidatus Polarisedimenticolia</taxon>
        <taxon>Candidatus Polarisedimenticolales</taxon>
        <taxon>Candidatus Polarisedimenticolaceae</taxon>
        <taxon>Candidatus Polarisedimenticola</taxon>
    </lineage>
</organism>
<dbReference type="Pfam" id="PF04773">
    <property type="entry name" value="FecR"/>
    <property type="match status" value="1"/>
</dbReference>
<evidence type="ECO:0000256" key="1">
    <source>
        <dbReference type="SAM" id="Phobius"/>
    </source>
</evidence>
<dbReference type="EMBL" id="JACXWD010000024">
    <property type="protein sequence ID" value="MBD3868182.1"/>
    <property type="molecule type" value="Genomic_DNA"/>
</dbReference>